<sequence>MTTNLAPTIKQGILNFPGATPESKATVERLLEEDRQQHHCFWGKVGFHNHLSHHLLAAYDFGASAAQLQAIYDTEKDGLDPLHLADRKTKAVEEQIVTITSTNWTDYLGEEKYYARFVEFFAGIITKLGASETIEQYVFSPAANGNGSHMLLRFIGGAVHPLIQTGYGVEFGSDAMVAQGIFCLVAWS</sequence>
<protein>
    <submittedName>
        <fullName evidence="1">Uncharacterized protein</fullName>
    </submittedName>
</protein>
<evidence type="ECO:0000313" key="1">
    <source>
        <dbReference type="EMBL" id="KAJ3523135.1"/>
    </source>
</evidence>
<gene>
    <name evidence="1" type="ORF">NM688_g8777</name>
</gene>
<accession>A0ACC1RN41</accession>
<dbReference type="EMBL" id="JANHOG010002466">
    <property type="protein sequence ID" value="KAJ3523135.1"/>
    <property type="molecule type" value="Genomic_DNA"/>
</dbReference>
<dbReference type="Proteomes" id="UP001148662">
    <property type="component" value="Unassembled WGS sequence"/>
</dbReference>
<name>A0ACC1RN41_9APHY</name>
<evidence type="ECO:0000313" key="2">
    <source>
        <dbReference type="Proteomes" id="UP001148662"/>
    </source>
</evidence>
<organism evidence="1 2">
    <name type="scientific">Phlebia brevispora</name>
    <dbReference type="NCBI Taxonomy" id="194682"/>
    <lineage>
        <taxon>Eukaryota</taxon>
        <taxon>Fungi</taxon>
        <taxon>Dikarya</taxon>
        <taxon>Basidiomycota</taxon>
        <taxon>Agaricomycotina</taxon>
        <taxon>Agaricomycetes</taxon>
        <taxon>Polyporales</taxon>
        <taxon>Meruliaceae</taxon>
        <taxon>Phlebia</taxon>
    </lineage>
</organism>
<comment type="caution">
    <text evidence="1">The sequence shown here is derived from an EMBL/GenBank/DDBJ whole genome shotgun (WGS) entry which is preliminary data.</text>
</comment>
<reference evidence="1" key="1">
    <citation type="submission" date="2022-07" db="EMBL/GenBank/DDBJ databases">
        <title>Genome Sequence of Phlebia brevispora.</title>
        <authorList>
            <person name="Buettner E."/>
        </authorList>
    </citation>
    <scope>NUCLEOTIDE SEQUENCE</scope>
    <source>
        <strain evidence="1">MPL23</strain>
    </source>
</reference>
<keyword evidence="2" id="KW-1185">Reference proteome</keyword>
<proteinExistence type="predicted"/>